<name>A0A1R4H428_9GAMM</name>
<keyword evidence="2" id="KW-1185">Reference proteome</keyword>
<organism evidence="1 2">
    <name type="scientific">Crenothrix polyspora</name>
    <dbReference type="NCBI Taxonomy" id="360316"/>
    <lineage>
        <taxon>Bacteria</taxon>
        <taxon>Pseudomonadati</taxon>
        <taxon>Pseudomonadota</taxon>
        <taxon>Gammaproteobacteria</taxon>
        <taxon>Methylococcales</taxon>
        <taxon>Crenotrichaceae</taxon>
        <taxon>Crenothrix</taxon>
    </lineage>
</organism>
<reference evidence="2" key="1">
    <citation type="submission" date="2017-02" db="EMBL/GenBank/DDBJ databases">
        <authorList>
            <person name="Daims H."/>
        </authorList>
    </citation>
    <scope>NUCLEOTIDE SEQUENCE [LARGE SCALE GENOMIC DNA]</scope>
</reference>
<accession>A0A1R4H428</accession>
<dbReference type="AlphaFoldDB" id="A0A1R4H428"/>
<dbReference type="EMBL" id="FUKI01000079">
    <property type="protein sequence ID" value="SJM90936.1"/>
    <property type="molecule type" value="Genomic_DNA"/>
</dbReference>
<sequence length="38" mass="4391">MYGTQTELPTKIVGNWYFDALKTSVTDMKTPYFTSQVK</sequence>
<protein>
    <submittedName>
        <fullName evidence="1">Uncharacterized protein</fullName>
    </submittedName>
</protein>
<gene>
    <name evidence="1" type="ORF">CRENPOLYSF1_170006</name>
</gene>
<proteinExistence type="predicted"/>
<evidence type="ECO:0000313" key="1">
    <source>
        <dbReference type="EMBL" id="SJM90936.1"/>
    </source>
</evidence>
<evidence type="ECO:0000313" key="2">
    <source>
        <dbReference type="Proteomes" id="UP000195667"/>
    </source>
</evidence>
<dbReference type="Proteomes" id="UP000195667">
    <property type="component" value="Unassembled WGS sequence"/>
</dbReference>